<keyword evidence="2" id="KW-1185">Reference proteome</keyword>
<dbReference type="GeneID" id="139082269"/>
<dbReference type="Proteomes" id="UP001652662">
    <property type="component" value="Chromosome 3"/>
</dbReference>
<evidence type="ECO:0000313" key="3">
    <source>
        <dbReference type="RefSeq" id="XP_070468686.1"/>
    </source>
</evidence>
<accession>A0ABM4NUR2</accession>
<organism evidence="2 3">
    <name type="scientific">Equus przewalskii</name>
    <name type="common">Przewalski's horse</name>
    <name type="synonym">Equus caballus przewalskii</name>
    <dbReference type="NCBI Taxonomy" id="9798"/>
    <lineage>
        <taxon>Eukaryota</taxon>
        <taxon>Metazoa</taxon>
        <taxon>Chordata</taxon>
        <taxon>Craniata</taxon>
        <taxon>Vertebrata</taxon>
        <taxon>Euteleostomi</taxon>
        <taxon>Mammalia</taxon>
        <taxon>Eutheria</taxon>
        <taxon>Laurasiatheria</taxon>
        <taxon>Perissodactyla</taxon>
        <taxon>Equidae</taxon>
        <taxon>Equus</taxon>
    </lineage>
</organism>
<reference evidence="3" key="1">
    <citation type="submission" date="2025-08" db="UniProtKB">
        <authorList>
            <consortium name="RefSeq"/>
        </authorList>
    </citation>
    <scope>IDENTIFICATION</scope>
    <source>
        <tissue evidence="3">Blood</tissue>
    </source>
</reference>
<sequence>MATVPLPPQATAIQDVDPPTGTCICGRTLQEQNQQVWLGLCPSPKGPSVHTPTPSPGSGAVFSTVGTVYKTQIFLASEEYLDMSFHKAPASTRLEAAQAGSNNNPSLLSLCTPPQWWQVEPVTRGFRNHSRTDDPGHSCDTPNTASTSSRGFIQVPRPPTVTATLVNPVSLAMILPEPPDNLEAAATGGAWGSSQAHGEPVEEHKTKVTPEATKVHTAL</sequence>
<feature type="compositionally biased region" description="Polar residues" evidence="1">
    <location>
        <begin position="140"/>
        <end position="151"/>
    </location>
</feature>
<dbReference type="RefSeq" id="XP_070468686.1">
    <property type="nucleotide sequence ID" value="XM_070612585.1"/>
</dbReference>
<feature type="region of interest" description="Disordered" evidence="1">
    <location>
        <begin position="127"/>
        <end position="156"/>
    </location>
</feature>
<feature type="region of interest" description="Disordered" evidence="1">
    <location>
        <begin position="184"/>
        <end position="219"/>
    </location>
</feature>
<feature type="compositionally biased region" description="Basic and acidic residues" evidence="1">
    <location>
        <begin position="199"/>
        <end position="208"/>
    </location>
</feature>
<gene>
    <name evidence="3" type="primary">LOC139082269</name>
</gene>
<evidence type="ECO:0000313" key="2">
    <source>
        <dbReference type="Proteomes" id="UP001652662"/>
    </source>
</evidence>
<evidence type="ECO:0000256" key="1">
    <source>
        <dbReference type="SAM" id="MobiDB-lite"/>
    </source>
</evidence>
<proteinExistence type="predicted"/>
<name>A0ABM4NUR2_EQUPR</name>
<protein>
    <submittedName>
        <fullName evidence="3">Uncharacterized protein</fullName>
    </submittedName>
</protein>